<sequence>MTDIGQPANTRKRDDTGSDTRHAIVETSLGGLTVVASGDALTGLYFPHHWYLPPAESLGRRVAVADDALLTLAASQLDEYLNGDRTTFDLPTRTHGDAFQERVWAMLREIPFGETTTYGELAERLGNKALAQSVGQAVGHNPLSIIVACHRVVGSNGRLTGFAGGLERKQRLLEIEEPETVKAARLF</sequence>
<evidence type="ECO:0000256" key="1">
    <source>
        <dbReference type="ARBA" id="ARBA00022763"/>
    </source>
</evidence>
<keyword evidence="1 2" id="KW-0227">DNA damage</keyword>
<dbReference type="CDD" id="cd06445">
    <property type="entry name" value="ATase"/>
    <property type="match status" value="1"/>
</dbReference>
<name>A0ABZ1ZVY8_STRNV</name>
<reference evidence="5" key="1">
    <citation type="submission" date="2022-10" db="EMBL/GenBank/DDBJ databases">
        <title>The complete genomes of actinobacterial strains from the NBC collection.</title>
        <authorList>
            <person name="Joergensen T.S."/>
            <person name="Alvarez Arevalo M."/>
            <person name="Sterndorff E.B."/>
            <person name="Faurdal D."/>
            <person name="Vuksanovic O."/>
            <person name="Mourched A.-S."/>
            <person name="Charusanti P."/>
            <person name="Shaw S."/>
            <person name="Blin K."/>
            <person name="Weber T."/>
        </authorList>
    </citation>
    <scope>NUCLEOTIDE SEQUENCE</scope>
    <source>
        <strain evidence="5">NBC_01432</strain>
    </source>
</reference>
<comment type="subcellular location">
    <subcellularLocation>
        <location evidence="2">Cytoplasm</location>
    </subcellularLocation>
</comment>
<accession>A0ABZ1ZVY8</accession>
<evidence type="ECO:0000259" key="4">
    <source>
        <dbReference type="Pfam" id="PF02870"/>
    </source>
</evidence>
<evidence type="ECO:0000259" key="3">
    <source>
        <dbReference type="Pfam" id="PF01035"/>
    </source>
</evidence>
<comment type="function">
    <text evidence="2">Involved in the cellular defense against the biological effects of O6-methylguanine (O6-MeG) and O4-methylthymine (O4-MeT) in DNA. Repairs the methylated nucleobase in DNA by stoichiometrically transferring the methyl group to a cysteine residue in the enzyme. This is a suicide reaction: the enzyme is irreversibly inactivated.</text>
</comment>
<keyword evidence="6" id="KW-1185">Reference proteome</keyword>
<gene>
    <name evidence="5" type="ORF">OG442_02455</name>
</gene>
<dbReference type="Pfam" id="PF02870">
    <property type="entry name" value="Methyltransf_1N"/>
    <property type="match status" value="1"/>
</dbReference>
<dbReference type="InterPro" id="IPR036631">
    <property type="entry name" value="MGMT_N_sf"/>
</dbReference>
<dbReference type="PANTHER" id="PTHR10815:SF5">
    <property type="entry name" value="METHYLATED-DNA--PROTEIN-CYSTEINE METHYLTRANSFERASE"/>
    <property type="match status" value="1"/>
</dbReference>
<dbReference type="Gene3D" id="1.10.10.10">
    <property type="entry name" value="Winged helix-like DNA-binding domain superfamily/Winged helix DNA-binding domain"/>
    <property type="match status" value="1"/>
</dbReference>
<dbReference type="HAMAP" id="MF_00772">
    <property type="entry name" value="OGT"/>
    <property type="match status" value="1"/>
</dbReference>
<dbReference type="PANTHER" id="PTHR10815">
    <property type="entry name" value="METHYLATED-DNA--PROTEIN-CYSTEINE METHYLTRANSFERASE"/>
    <property type="match status" value="1"/>
</dbReference>
<dbReference type="InterPro" id="IPR036217">
    <property type="entry name" value="MethylDNA_cys_MeTrfase_DNAb"/>
</dbReference>
<protein>
    <recommendedName>
        <fullName evidence="2">Methylated-DNA--protein-cysteine methyltransferase</fullName>
        <ecNumber evidence="2">2.1.1.63</ecNumber>
    </recommendedName>
    <alternativeName>
        <fullName evidence="2">6-O-methylguanine-DNA methyltransferase</fullName>
        <shortName evidence="2">MGMT</shortName>
    </alternativeName>
    <alternativeName>
        <fullName evidence="2">O-6-methylguanine-DNA-alkyltransferase</fullName>
    </alternativeName>
</protein>
<keyword evidence="2" id="KW-0808">Transferase</keyword>
<evidence type="ECO:0000256" key="2">
    <source>
        <dbReference type="HAMAP-Rule" id="MF_00772"/>
    </source>
</evidence>
<proteinExistence type="inferred from homology"/>
<keyword evidence="2" id="KW-0234">DNA repair</keyword>
<comment type="catalytic activity">
    <reaction evidence="2">
        <text>a 6-O-methyl-2'-deoxyguanosine in DNA + L-cysteinyl-[protein] = S-methyl-L-cysteinyl-[protein] + a 2'-deoxyguanosine in DNA</text>
        <dbReference type="Rhea" id="RHEA:24000"/>
        <dbReference type="Rhea" id="RHEA-COMP:10131"/>
        <dbReference type="Rhea" id="RHEA-COMP:10132"/>
        <dbReference type="Rhea" id="RHEA-COMP:11367"/>
        <dbReference type="Rhea" id="RHEA-COMP:11368"/>
        <dbReference type="ChEBI" id="CHEBI:29950"/>
        <dbReference type="ChEBI" id="CHEBI:82612"/>
        <dbReference type="ChEBI" id="CHEBI:85445"/>
        <dbReference type="ChEBI" id="CHEBI:85448"/>
        <dbReference type="EC" id="2.1.1.63"/>
    </reaction>
</comment>
<dbReference type="Pfam" id="PF01035">
    <property type="entry name" value="DNA_binding_1"/>
    <property type="match status" value="1"/>
</dbReference>
<feature type="domain" description="Methylguanine DNA methyltransferase ribonuclease-like" evidence="4">
    <location>
        <begin position="22"/>
        <end position="93"/>
    </location>
</feature>
<organism evidence="5 6">
    <name type="scientific">Streptomyces niveus</name>
    <name type="common">Streptomyces spheroides</name>
    <dbReference type="NCBI Taxonomy" id="193462"/>
    <lineage>
        <taxon>Bacteria</taxon>
        <taxon>Bacillati</taxon>
        <taxon>Actinomycetota</taxon>
        <taxon>Actinomycetes</taxon>
        <taxon>Kitasatosporales</taxon>
        <taxon>Streptomycetaceae</taxon>
        <taxon>Streptomyces</taxon>
    </lineage>
</organism>
<dbReference type="InterPro" id="IPR008332">
    <property type="entry name" value="MethylG_MeTrfase_N"/>
</dbReference>
<dbReference type="RefSeq" id="WP_329074116.1">
    <property type="nucleotide sequence ID" value="NZ_CP109389.1"/>
</dbReference>
<dbReference type="InterPro" id="IPR036388">
    <property type="entry name" value="WH-like_DNA-bd_sf"/>
</dbReference>
<evidence type="ECO:0000313" key="5">
    <source>
        <dbReference type="EMBL" id="WUX50501.1"/>
    </source>
</evidence>
<dbReference type="SUPFAM" id="SSF46767">
    <property type="entry name" value="Methylated DNA-protein cysteine methyltransferase, C-terminal domain"/>
    <property type="match status" value="1"/>
</dbReference>
<comment type="catalytic activity">
    <reaction evidence="2">
        <text>a 4-O-methyl-thymidine in DNA + L-cysteinyl-[protein] = a thymidine in DNA + S-methyl-L-cysteinyl-[protein]</text>
        <dbReference type="Rhea" id="RHEA:53428"/>
        <dbReference type="Rhea" id="RHEA-COMP:10131"/>
        <dbReference type="Rhea" id="RHEA-COMP:10132"/>
        <dbReference type="Rhea" id="RHEA-COMP:13555"/>
        <dbReference type="Rhea" id="RHEA-COMP:13556"/>
        <dbReference type="ChEBI" id="CHEBI:29950"/>
        <dbReference type="ChEBI" id="CHEBI:82612"/>
        <dbReference type="ChEBI" id="CHEBI:137386"/>
        <dbReference type="ChEBI" id="CHEBI:137387"/>
        <dbReference type="EC" id="2.1.1.63"/>
    </reaction>
</comment>
<dbReference type="NCBIfam" id="TIGR00589">
    <property type="entry name" value="ogt"/>
    <property type="match status" value="1"/>
</dbReference>
<dbReference type="Gene3D" id="3.30.160.70">
    <property type="entry name" value="Methylated DNA-protein cysteine methyltransferase domain"/>
    <property type="match status" value="1"/>
</dbReference>
<comment type="similarity">
    <text evidence="2">Belongs to the MGMT family.</text>
</comment>
<comment type="miscellaneous">
    <text evidence="2">This enzyme catalyzes only one turnover and therefore is not strictly catalytic. According to one definition, an enzyme is a biocatalyst that acts repeatedly and over many reaction cycles.</text>
</comment>
<evidence type="ECO:0000313" key="6">
    <source>
        <dbReference type="Proteomes" id="UP001432209"/>
    </source>
</evidence>
<feature type="domain" description="Methylated-DNA-[protein]-cysteine S-methyltransferase DNA binding" evidence="3">
    <location>
        <begin position="98"/>
        <end position="177"/>
    </location>
</feature>
<dbReference type="InterPro" id="IPR023546">
    <property type="entry name" value="MGMT"/>
</dbReference>
<dbReference type="EMBL" id="CP109495">
    <property type="protein sequence ID" value="WUX50501.1"/>
    <property type="molecule type" value="Genomic_DNA"/>
</dbReference>
<keyword evidence="2" id="KW-0489">Methyltransferase</keyword>
<dbReference type="SUPFAM" id="SSF53155">
    <property type="entry name" value="Methylated DNA-protein cysteine methyltransferase domain"/>
    <property type="match status" value="1"/>
</dbReference>
<dbReference type="InterPro" id="IPR014048">
    <property type="entry name" value="MethylDNA_cys_MeTrfase_DNA-bd"/>
</dbReference>
<dbReference type="Proteomes" id="UP001432209">
    <property type="component" value="Chromosome"/>
</dbReference>
<keyword evidence="2" id="KW-0963">Cytoplasm</keyword>
<feature type="active site" description="Nucleophile; methyl group acceptor" evidence="2">
    <location>
        <position position="149"/>
    </location>
</feature>
<dbReference type="EC" id="2.1.1.63" evidence="2"/>